<keyword evidence="8" id="KW-1185">Reference proteome</keyword>
<evidence type="ECO:0000313" key="8">
    <source>
        <dbReference type="Proteomes" id="UP000557217"/>
    </source>
</evidence>
<organism evidence="7 8">
    <name type="scientific">Ureibacillus thermosphaericus</name>
    <dbReference type="NCBI Taxonomy" id="51173"/>
    <lineage>
        <taxon>Bacteria</taxon>
        <taxon>Bacillati</taxon>
        <taxon>Bacillota</taxon>
        <taxon>Bacilli</taxon>
        <taxon>Bacillales</taxon>
        <taxon>Caryophanaceae</taxon>
        <taxon>Ureibacillus</taxon>
    </lineage>
</organism>
<dbReference type="Proteomes" id="UP000557217">
    <property type="component" value="Unassembled WGS sequence"/>
</dbReference>
<dbReference type="Gene3D" id="1.10.1660.10">
    <property type="match status" value="1"/>
</dbReference>
<keyword evidence="1" id="KW-0678">Repressor</keyword>
<evidence type="ECO:0000259" key="6">
    <source>
        <dbReference type="PROSITE" id="PS50937"/>
    </source>
</evidence>
<evidence type="ECO:0000256" key="1">
    <source>
        <dbReference type="ARBA" id="ARBA00022491"/>
    </source>
</evidence>
<evidence type="ECO:0000256" key="3">
    <source>
        <dbReference type="ARBA" id="ARBA00023125"/>
    </source>
</evidence>
<dbReference type="RefSeq" id="WP_016839102.1">
    <property type="nucleotide sequence ID" value="NZ_JAAXPW010000041.1"/>
</dbReference>
<dbReference type="GO" id="GO:0003677">
    <property type="term" value="F:DNA binding"/>
    <property type="evidence" value="ECO:0007669"/>
    <property type="project" value="UniProtKB-KW"/>
</dbReference>
<protein>
    <submittedName>
        <fullName evidence="7">DNA-binding transcriptional MerR regulator</fullName>
    </submittedName>
</protein>
<feature type="coiled-coil region" evidence="5">
    <location>
        <begin position="77"/>
        <end position="114"/>
    </location>
</feature>
<dbReference type="InterPro" id="IPR009061">
    <property type="entry name" value="DNA-bd_dom_put_sf"/>
</dbReference>
<dbReference type="GO" id="GO:0003700">
    <property type="term" value="F:DNA-binding transcription factor activity"/>
    <property type="evidence" value="ECO:0007669"/>
    <property type="project" value="InterPro"/>
</dbReference>
<dbReference type="CDD" id="cd04776">
    <property type="entry name" value="HTH_GnyR"/>
    <property type="match status" value="1"/>
</dbReference>
<dbReference type="PANTHER" id="PTHR30204">
    <property type="entry name" value="REDOX-CYCLING DRUG-SENSING TRANSCRIPTIONAL ACTIVATOR SOXR"/>
    <property type="match status" value="1"/>
</dbReference>
<sequence>MKTIREVAKLFNVTPRTLRYYEEIGLLSPTRSHSKLRTFSKKEIAKLKLIMRGKRYGFSLDEIKEMIMLFDRDRTGIQQLERTVEYGEQKIKEIEEKIQELTQLKRELVELHATFSEKLAKLKGENAKNE</sequence>
<evidence type="ECO:0000256" key="5">
    <source>
        <dbReference type="SAM" id="Coils"/>
    </source>
</evidence>
<dbReference type="AlphaFoldDB" id="A0A840Q073"/>
<evidence type="ECO:0000313" key="7">
    <source>
        <dbReference type="EMBL" id="MBB5150272.1"/>
    </source>
</evidence>
<gene>
    <name evidence="7" type="ORF">HNR36_002672</name>
</gene>
<dbReference type="PANTHER" id="PTHR30204:SF69">
    <property type="entry name" value="MERR-FAMILY TRANSCRIPTIONAL REGULATOR"/>
    <property type="match status" value="1"/>
</dbReference>
<dbReference type="EMBL" id="JACHGZ010000044">
    <property type="protein sequence ID" value="MBB5150272.1"/>
    <property type="molecule type" value="Genomic_DNA"/>
</dbReference>
<accession>A0A840Q073</accession>
<feature type="domain" description="HTH merR-type" evidence="6">
    <location>
        <begin position="1"/>
        <end position="69"/>
    </location>
</feature>
<dbReference type="PRINTS" id="PR00040">
    <property type="entry name" value="HTHMERR"/>
</dbReference>
<comment type="caution">
    <text evidence="7">The sequence shown here is derived from an EMBL/GenBank/DDBJ whole genome shotgun (WGS) entry which is preliminary data.</text>
</comment>
<name>A0A840Q073_URETH</name>
<dbReference type="InterPro" id="IPR000551">
    <property type="entry name" value="MerR-type_HTH_dom"/>
</dbReference>
<dbReference type="InterPro" id="IPR047057">
    <property type="entry name" value="MerR_fam"/>
</dbReference>
<evidence type="ECO:0000256" key="2">
    <source>
        <dbReference type="ARBA" id="ARBA00023015"/>
    </source>
</evidence>
<dbReference type="SUPFAM" id="SSF46955">
    <property type="entry name" value="Putative DNA-binding domain"/>
    <property type="match status" value="1"/>
</dbReference>
<keyword evidence="4" id="KW-0804">Transcription</keyword>
<keyword evidence="3 7" id="KW-0238">DNA-binding</keyword>
<proteinExistence type="predicted"/>
<dbReference type="SMART" id="SM00422">
    <property type="entry name" value="HTH_MERR"/>
    <property type="match status" value="1"/>
</dbReference>
<reference evidence="7 8" key="1">
    <citation type="submission" date="2020-08" db="EMBL/GenBank/DDBJ databases">
        <title>Genomic Encyclopedia of Type Strains, Phase IV (KMG-IV): sequencing the most valuable type-strain genomes for metagenomic binning, comparative biology and taxonomic classification.</title>
        <authorList>
            <person name="Goeker M."/>
        </authorList>
    </citation>
    <scope>NUCLEOTIDE SEQUENCE [LARGE SCALE GENOMIC DNA]</scope>
    <source>
        <strain evidence="7 8">DSM 10633</strain>
    </source>
</reference>
<evidence type="ECO:0000256" key="4">
    <source>
        <dbReference type="ARBA" id="ARBA00023163"/>
    </source>
</evidence>
<dbReference type="PROSITE" id="PS50937">
    <property type="entry name" value="HTH_MERR_2"/>
    <property type="match status" value="1"/>
</dbReference>
<keyword evidence="5" id="KW-0175">Coiled coil</keyword>
<dbReference type="Pfam" id="PF13411">
    <property type="entry name" value="MerR_1"/>
    <property type="match status" value="1"/>
</dbReference>
<keyword evidence="2" id="KW-0805">Transcription regulation</keyword>